<accession>A0A922FW56</accession>
<organism evidence="2 3">
    <name type="scientific">Carya illinoinensis</name>
    <name type="common">Pecan</name>
    <dbReference type="NCBI Taxonomy" id="32201"/>
    <lineage>
        <taxon>Eukaryota</taxon>
        <taxon>Viridiplantae</taxon>
        <taxon>Streptophyta</taxon>
        <taxon>Embryophyta</taxon>
        <taxon>Tracheophyta</taxon>
        <taxon>Spermatophyta</taxon>
        <taxon>Magnoliopsida</taxon>
        <taxon>eudicotyledons</taxon>
        <taxon>Gunneridae</taxon>
        <taxon>Pentapetalae</taxon>
        <taxon>rosids</taxon>
        <taxon>fabids</taxon>
        <taxon>Fagales</taxon>
        <taxon>Juglandaceae</taxon>
        <taxon>Carya</taxon>
    </lineage>
</organism>
<dbReference type="Pfam" id="PF22486">
    <property type="entry name" value="MATH_2"/>
    <property type="match status" value="2"/>
</dbReference>
<evidence type="ECO:0000259" key="1">
    <source>
        <dbReference type="PROSITE" id="PS50144"/>
    </source>
</evidence>
<dbReference type="PANTHER" id="PTHR46162">
    <property type="entry name" value="TRAF-LIKE FAMILY PROTEIN"/>
    <property type="match status" value="1"/>
</dbReference>
<protein>
    <recommendedName>
        <fullName evidence="1">MATH domain-containing protein</fullName>
    </recommendedName>
</protein>
<feature type="domain" description="MATH" evidence="1">
    <location>
        <begin position="29"/>
        <end position="163"/>
    </location>
</feature>
<dbReference type="PANTHER" id="PTHR46162:SF55">
    <property type="entry name" value="MATH DOMAIN-CONTAINING PROTEIN"/>
    <property type="match status" value="1"/>
</dbReference>
<reference evidence="2" key="1">
    <citation type="submission" date="2021-01" db="EMBL/GenBank/DDBJ databases">
        <authorList>
            <person name="Lovell J.T."/>
            <person name="Bentley N."/>
            <person name="Bhattarai G."/>
            <person name="Jenkins J.W."/>
            <person name="Sreedasyam A."/>
            <person name="Alarcon Y."/>
            <person name="Bock C."/>
            <person name="Boston L."/>
            <person name="Carlson J."/>
            <person name="Cervantes K."/>
            <person name="Clermont K."/>
            <person name="Krom N."/>
            <person name="Kubenka K."/>
            <person name="Mamidi S."/>
            <person name="Mattison C."/>
            <person name="Monteros M."/>
            <person name="Pisani C."/>
            <person name="Plott C."/>
            <person name="Rajasekar S."/>
            <person name="Rhein H.S."/>
            <person name="Rohla C."/>
            <person name="Song M."/>
            <person name="Hilaire R.S."/>
            <person name="Shu S."/>
            <person name="Wells L."/>
            <person name="Wang X."/>
            <person name="Webber J."/>
            <person name="Heerema R.J."/>
            <person name="Klein P."/>
            <person name="Conner P."/>
            <person name="Grauke L."/>
            <person name="Grimwood J."/>
            <person name="Schmutz J."/>
            <person name="Randall J.J."/>
        </authorList>
    </citation>
    <scope>NUCLEOTIDE SEQUENCE</scope>
    <source>
        <tissue evidence="2">Leaf</tissue>
    </source>
</reference>
<dbReference type="CDD" id="cd00121">
    <property type="entry name" value="MATH"/>
    <property type="match status" value="2"/>
</dbReference>
<dbReference type="AlphaFoldDB" id="A0A922FW56"/>
<dbReference type="InterPro" id="IPR002083">
    <property type="entry name" value="MATH/TRAF_dom"/>
</dbReference>
<dbReference type="EMBL" id="CM031825">
    <property type="protein sequence ID" value="KAG6729616.1"/>
    <property type="molecule type" value="Genomic_DNA"/>
</dbReference>
<dbReference type="SMART" id="SM00061">
    <property type="entry name" value="MATH"/>
    <property type="match status" value="2"/>
</dbReference>
<dbReference type="Proteomes" id="UP000811246">
    <property type="component" value="Chromosome 1"/>
</dbReference>
<sequence>MEDKSCHSTTHADIDSNGIVRSATRNLPPAHYTFQVKNFSIVKTIDKCESAQFEVGGYQWKLVLHPNQNRNGKDQNGHISLYLSIEDTDELSHGWEVNTYIKFFVFDQIRDNYLCIQDAHGSVRRFHKLKTEWGFAHLLSHDILNDPSNGYLVGDTCVFGVEVFVIKGTFMGECFSMINDPQINYFTWRICKYSALKDEEKHYSDQFVVGVHKWYVHCWPEFCNTCLDERYGSQITSLSLFLKFDGSDTLFSKRGVYAKFKLRIRDQVNGLKHCEQTCGCWFSGRNTSNGIRKFLSLGHSPSKPYLMGDCLIVECKIDVVSTTKDFIVG</sequence>
<feature type="domain" description="MATH" evidence="1">
    <location>
        <begin position="183"/>
        <end position="317"/>
    </location>
</feature>
<evidence type="ECO:0000313" key="2">
    <source>
        <dbReference type="EMBL" id="KAG6729616.1"/>
    </source>
</evidence>
<proteinExistence type="predicted"/>
<gene>
    <name evidence="2" type="ORF">I3842_01G038300</name>
</gene>
<evidence type="ECO:0000313" key="3">
    <source>
        <dbReference type="Proteomes" id="UP000811246"/>
    </source>
</evidence>
<dbReference type="PROSITE" id="PS50144">
    <property type="entry name" value="MATH"/>
    <property type="match status" value="2"/>
</dbReference>
<comment type="caution">
    <text evidence="2">The sequence shown here is derived from an EMBL/GenBank/DDBJ whole genome shotgun (WGS) entry which is preliminary data.</text>
</comment>
<name>A0A922FW56_CARIL</name>